<evidence type="ECO:0000313" key="1">
    <source>
        <dbReference type="EMBL" id="KAF6805845.1"/>
    </source>
</evidence>
<evidence type="ECO:0008006" key="3">
    <source>
        <dbReference type="Google" id="ProtNLM"/>
    </source>
</evidence>
<organism evidence="1 2">
    <name type="scientific">Colletotrichum plurivorum</name>
    <dbReference type="NCBI Taxonomy" id="2175906"/>
    <lineage>
        <taxon>Eukaryota</taxon>
        <taxon>Fungi</taxon>
        <taxon>Dikarya</taxon>
        <taxon>Ascomycota</taxon>
        <taxon>Pezizomycotina</taxon>
        <taxon>Sordariomycetes</taxon>
        <taxon>Hypocreomycetidae</taxon>
        <taxon>Glomerellales</taxon>
        <taxon>Glomerellaceae</taxon>
        <taxon>Colletotrichum</taxon>
        <taxon>Colletotrichum orchidearum species complex</taxon>
    </lineage>
</organism>
<dbReference type="PANTHER" id="PTHR42034">
    <property type="entry name" value="CHROMOSOME 7, WHOLE GENOME SHOTGUN SEQUENCE-RELATED"/>
    <property type="match status" value="1"/>
</dbReference>
<sequence length="508" mass="55158">MSWIEVRPGVFRRPAGANEIMIKATGDSGRPHGREHWTITATAKITAFGLASARLSEEMLRAAWVCCRFQHPGIASVFLESDVLEYVVPDERSLQQWVDETFSYVDVDLPKGVDTTQEEEEEEQDVDILLQQLEASGFTTRPTRYATLHYFEKTGHVVLRISHWRTDGYGAVEILNDLVSLIDIDASSSGSPSAGNPPGIRNIRWGNETARLPPSVEEALSNPPSPHPPEISSEARSCLDTTGLVLAKDATRLNFCGGPSTPPGGTRSVSRRFSRASTDSILQACSWVGVSITAAVHAAVAVTATQNRRDGDDDGPFVSTIRASLRPAVAESRKGQPAQAAGIYTAGWFVAVPVSASWVQHADLFEREYARPLTREFLLARREYATQVLRRIRPADAGNAARKQAPAAPARLLGGLDISSIGHTDALVREFHRCNAEAGTPGVRGLAIDSISLGVDTLTRHVYCFMWVFNGRLGLNVVYNEAYYDGSLIQGLASGIVDNLLLGLGSSH</sequence>
<gene>
    <name evidence="1" type="ORF">CPLU01_15953</name>
</gene>
<accession>A0A8H6J4F9</accession>
<proteinExistence type="predicted"/>
<name>A0A8H6J4F9_9PEZI</name>
<reference evidence="1" key="1">
    <citation type="journal article" date="2020" name="Phytopathology">
        <title>Genome Sequence Resources of Colletotrichum truncatum, C. plurivorum, C. musicola, and C. sojae: Four Species Pathogenic to Soybean (Glycine max).</title>
        <authorList>
            <person name="Rogerio F."/>
            <person name="Boufleur T.R."/>
            <person name="Ciampi-Guillardi M."/>
            <person name="Sukno S.A."/>
            <person name="Thon M.R."/>
            <person name="Massola Junior N.S."/>
            <person name="Baroncelli R."/>
        </authorList>
    </citation>
    <scope>NUCLEOTIDE SEQUENCE</scope>
    <source>
        <strain evidence="1">LFN00145</strain>
    </source>
</reference>
<dbReference type="Gene3D" id="3.30.559.30">
    <property type="entry name" value="Nonribosomal peptide synthetase, condensation domain"/>
    <property type="match status" value="1"/>
</dbReference>
<dbReference type="EMBL" id="WIGO01000719">
    <property type="protein sequence ID" value="KAF6805845.1"/>
    <property type="molecule type" value="Genomic_DNA"/>
</dbReference>
<protein>
    <recommendedName>
        <fullName evidence="3">Condensation domain-containing protein</fullName>
    </recommendedName>
</protein>
<dbReference type="PANTHER" id="PTHR42034:SF1">
    <property type="entry name" value="CONDENSATION DOMAIN-CONTAINING PROTEIN"/>
    <property type="match status" value="1"/>
</dbReference>
<dbReference type="Gene3D" id="3.30.559.10">
    <property type="entry name" value="Chloramphenicol acetyltransferase-like domain"/>
    <property type="match status" value="1"/>
</dbReference>
<keyword evidence="2" id="KW-1185">Reference proteome</keyword>
<evidence type="ECO:0000313" key="2">
    <source>
        <dbReference type="Proteomes" id="UP000654918"/>
    </source>
</evidence>
<comment type="caution">
    <text evidence="1">The sequence shown here is derived from an EMBL/GenBank/DDBJ whole genome shotgun (WGS) entry which is preliminary data.</text>
</comment>
<dbReference type="SUPFAM" id="SSF52777">
    <property type="entry name" value="CoA-dependent acyltransferases"/>
    <property type="match status" value="1"/>
</dbReference>
<dbReference type="Proteomes" id="UP000654918">
    <property type="component" value="Unassembled WGS sequence"/>
</dbReference>
<dbReference type="AlphaFoldDB" id="A0A8H6J4F9"/>
<dbReference type="InterPro" id="IPR023213">
    <property type="entry name" value="CAT-like_dom_sf"/>
</dbReference>